<evidence type="ECO:0000313" key="2">
    <source>
        <dbReference type="EMBL" id="KAK7475316.1"/>
    </source>
</evidence>
<feature type="non-terminal residue" evidence="2">
    <location>
        <position position="105"/>
    </location>
</feature>
<keyword evidence="3" id="KW-1185">Reference proteome</keyword>
<protein>
    <submittedName>
        <fullName evidence="2">Uncharacterized protein</fullName>
    </submittedName>
</protein>
<sequence>MSLTGKHNGLKYMYDEMSSSLSTVPVVCTSCSLVRKMRADAKLDAVNRGGLRRLAADLDTVNTGGFRHRQPRRTEAPLTQADLDTVNPGGFRHRQPRQTEAPLTQ</sequence>
<dbReference type="Proteomes" id="UP001519460">
    <property type="component" value="Unassembled WGS sequence"/>
</dbReference>
<feature type="non-terminal residue" evidence="2">
    <location>
        <position position="1"/>
    </location>
</feature>
<comment type="caution">
    <text evidence="2">The sequence shown here is derived from an EMBL/GenBank/DDBJ whole genome shotgun (WGS) entry which is preliminary data.</text>
</comment>
<reference evidence="2 3" key="1">
    <citation type="journal article" date="2023" name="Sci. Data">
        <title>Genome assembly of the Korean intertidal mud-creeper Batillaria attramentaria.</title>
        <authorList>
            <person name="Patra A.K."/>
            <person name="Ho P.T."/>
            <person name="Jun S."/>
            <person name="Lee S.J."/>
            <person name="Kim Y."/>
            <person name="Won Y.J."/>
        </authorList>
    </citation>
    <scope>NUCLEOTIDE SEQUENCE [LARGE SCALE GENOMIC DNA]</scope>
    <source>
        <strain evidence="2">Wonlab-2016</strain>
    </source>
</reference>
<evidence type="ECO:0000256" key="1">
    <source>
        <dbReference type="SAM" id="MobiDB-lite"/>
    </source>
</evidence>
<name>A0ABD0JK35_9CAEN</name>
<proteinExistence type="predicted"/>
<organism evidence="2 3">
    <name type="scientific">Batillaria attramentaria</name>
    <dbReference type="NCBI Taxonomy" id="370345"/>
    <lineage>
        <taxon>Eukaryota</taxon>
        <taxon>Metazoa</taxon>
        <taxon>Spiralia</taxon>
        <taxon>Lophotrochozoa</taxon>
        <taxon>Mollusca</taxon>
        <taxon>Gastropoda</taxon>
        <taxon>Caenogastropoda</taxon>
        <taxon>Sorbeoconcha</taxon>
        <taxon>Cerithioidea</taxon>
        <taxon>Batillariidae</taxon>
        <taxon>Batillaria</taxon>
    </lineage>
</organism>
<accession>A0ABD0JK35</accession>
<gene>
    <name evidence="2" type="ORF">BaRGS_00033463</name>
</gene>
<feature type="region of interest" description="Disordered" evidence="1">
    <location>
        <begin position="63"/>
        <end position="105"/>
    </location>
</feature>
<dbReference type="EMBL" id="JACVVK020000410">
    <property type="protein sequence ID" value="KAK7475316.1"/>
    <property type="molecule type" value="Genomic_DNA"/>
</dbReference>
<evidence type="ECO:0000313" key="3">
    <source>
        <dbReference type="Proteomes" id="UP001519460"/>
    </source>
</evidence>
<dbReference type="AlphaFoldDB" id="A0ABD0JK35"/>